<dbReference type="Proteomes" id="UP000366819">
    <property type="component" value="Unassembled WGS sequence"/>
</dbReference>
<dbReference type="PANTHER" id="PTHR44591:SF21">
    <property type="entry name" value="TWO-COMPONENT RESPONSE REGULATOR"/>
    <property type="match status" value="1"/>
</dbReference>
<dbReference type="InterPro" id="IPR050595">
    <property type="entry name" value="Bact_response_regulator"/>
</dbReference>
<reference evidence="4 5" key="1">
    <citation type="submission" date="2019-08" db="EMBL/GenBank/DDBJ databases">
        <authorList>
            <person name="Peeters C."/>
        </authorList>
    </citation>
    <scope>NUCLEOTIDE SEQUENCE [LARGE SCALE GENOMIC DNA]</scope>
    <source>
        <strain evidence="4 5">LMG 31011</strain>
    </source>
</reference>
<name>A0A5E4RJB2_9BURK</name>
<dbReference type="PANTHER" id="PTHR44591">
    <property type="entry name" value="STRESS RESPONSE REGULATOR PROTEIN 1"/>
    <property type="match status" value="1"/>
</dbReference>
<accession>A0A5E4RJB2</accession>
<gene>
    <name evidence="4" type="primary">tmoT_1</name>
    <name evidence="4" type="ORF">PAQ31011_00212</name>
</gene>
<evidence type="ECO:0000256" key="1">
    <source>
        <dbReference type="ARBA" id="ARBA00022553"/>
    </source>
</evidence>
<proteinExistence type="predicted"/>
<organism evidence="4 5">
    <name type="scientific">Pandoraea aquatica</name>
    <dbReference type="NCBI Taxonomy" id="2508290"/>
    <lineage>
        <taxon>Bacteria</taxon>
        <taxon>Pseudomonadati</taxon>
        <taxon>Pseudomonadota</taxon>
        <taxon>Betaproteobacteria</taxon>
        <taxon>Burkholderiales</taxon>
        <taxon>Burkholderiaceae</taxon>
        <taxon>Pandoraea</taxon>
    </lineage>
</organism>
<dbReference type="SMART" id="SM00448">
    <property type="entry name" value="REC"/>
    <property type="match status" value="1"/>
</dbReference>
<dbReference type="EMBL" id="CABPSN010000001">
    <property type="protein sequence ID" value="VVD63366.1"/>
    <property type="molecule type" value="Genomic_DNA"/>
</dbReference>
<dbReference type="Pfam" id="PF00072">
    <property type="entry name" value="Response_reg"/>
    <property type="match status" value="1"/>
</dbReference>
<keyword evidence="1 2" id="KW-0597">Phosphoprotein</keyword>
<dbReference type="RefSeq" id="WP_174989845.1">
    <property type="nucleotide sequence ID" value="NZ_CABPSN010000001.1"/>
</dbReference>
<evidence type="ECO:0000313" key="5">
    <source>
        <dbReference type="Proteomes" id="UP000366819"/>
    </source>
</evidence>
<feature type="domain" description="Response regulatory" evidence="3">
    <location>
        <begin position="7"/>
        <end position="119"/>
    </location>
</feature>
<dbReference type="AlphaFoldDB" id="A0A5E4RJB2"/>
<evidence type="ECO:0000256" key="2">
    <source>
        <dbReference type="PROSITE-ProRule" id="PRU00169"/>
    </source>
</evidence>
<dbReference type="InterPro" id="IPR011006">
    <property type="entry name" value="CheY-like_superfamily"/>
</dbReference>
<feature type="modified residue" description="4-aspartylphosphate" evidence="2">
    <location>
        <position position="56"/>
    </location>
</feature>
<evidence type="ECO:0000259" key="3">
    <source>
        <dbReference type="PROSITE" id="PS50110"/>
    </source>
</evidence>
<dbReference type="InterPro" id="IPR001789">
    <property type="entry name" value="Sig_transdc_resp-reg_receiver"/>
</dbReference>
<evidence type="ECO:0000313" key="4">
    <source>
        <dbReference type="EMBL" id="VVD63366.1"/>
    </source>
</evidence>
<dbReference type="PROSITE" id="PS50110">
    <property type="entry name" value="RESPONSE_REGULATORY"/>
    <property type="match status" value="1"/>
</dbReference>
<keyword evidence="5" id="KW-1185">Reference proteome</keyword>
<dbReference type="SUPFAM" id="SSF52172">
    <property type="entry name" value="CheY-like"/>
    <property type="match status" value="1"/>
</dbReference>
<sequence>MTTPRKLIAILEDDTGMRRAVERLLTISGYRTRAFTSAGDDGVAECLRTAYCVVADVNLPGLSGPAFYRALPSPRPPVVFVTAYDNEAARAEIRHSGGRELLTKPFLRNDLLSAIERATRSRP</sequence>
<dbReference type="GO" id="GO:0000160">
    <property type="term" value="P:phosphorelay signal transduction system"/>
    <property type="evidence" value="ECO:0007669"/>
    <property type="project" value="InterPro"/>
</dbReference>
<dbReference type="Gene3D" id="3.40.50.2300">
    <property type="match status" value="1"/>
</dbReference>
<protein>
    <submittedName>
        <fullName evidence="4">Response regulator protein TmoT</fullName>
    </submittedName>
</protein>